<dbReference type="InterPro" id="IPR027417">
    <property type="entry name" value="P-loop_NTPase"/>
</dbReference>
<dbReference type="NCBIfam" id="TIGR00152">
    <property type="entry name" value="dephospho-CoA kinase"/>
    <property type="match status" value="1"/>
</dbReference>
<keyword evidence="5" id="KW-0808">Transferase</keyword>
<evidence type="ECO:0000256" key="2">
    <source>
        <dbReference type="ARBA" id="ARBA00022741"/>
    </source>
</evidence>
<reference evidence="7 8" key="1">
    <citation type="journal article" date="2012" name="J. Bacteriol.">
        <title>Genome Sequence of the Halotolerant Bacterium Imtechella halotolerans K1T.</title>
        <authorList>
            <person name="Kumar S."/>
            <person name="Vikram S."/>
            <person name="Subramanian S."/>
            <person name="Raghava G.P."/>
            <person name="Pinnaka A.K."/>
        </authorList>
    </citation>
    <scope>NUCLEOTIDE SEQUENCE [LARGE SCALE GENOMIC DNA]</scope>
    <source>
        <strain evidence="7 8">K1</strain>
    </source>
</reference>
<accession>I0WFS1</accession>
<comment type="catalytic activity">
    <reaction evidence="5">
        <text>3'-dephospho-CoA + ATP = ADP + CoA + H(+)</text>
        <dbReference type="Rhea" id="RHEA:18245"/>
        <dbReference type="ChEBI" id="CHEBI:15378"/>
        <dbReference type="ChEBI" id="CHEBI:30616"/>
        <dbReference type="ChEBI" id="CHEBI:57287"/>
        <dbReference type="ChEBI" id="CHEBI:57328"/>
        <dbReference type="ChEBI" id="CHEBI:456216"/>
        <dbReference type="EC" id="2.7.1.24"/>
    </reaction>
</comment>
<evidence type="ECO:0000313" key="7">
    <source>
        <dbReference type="EMBL" id="EID75237.1"/>
    </source>
</evidence>
<name>I0WFS1_9FLAO</name>
<evidence type="ECO:0000256" key="4">
    <source>
        <dbReference type="ARBA" id="ARBA00022993"/>
    </source>
</evidence>
<comment type="subcellular location">
    <subcellularLocation>
        <location evidence="5">Cytoplasm</location>
    </subcellularLocation>
</comment>
<dbReference type="PROSITE" id="PS51219">
    <property type="entry name" value="DPCK"/>
    <property type="match status" value="1"/>
</dbReference>
<dbReference type="Proteomes" id="UP000005938">
    <property type="component" value="Unassembled WGS sequence"/>
</dbReference>
<keyword evidence="5 7" id="KW-0418">Kinase</keyword>
<dbReference type="EC" id="2.7.1.24" evidence="5 6"/>
<keyword evidence="4 5" id="KW-0173">Coenzyme A biosynthesis</keyword>
<dbReference type="EMBL" id="AJJU01000006">
    <property type="protein sequence ID" value="EID75237.1"/>
    <property type="molecule type" value="Genomic_DNA"/>
</dbReference>
<feature type="binding site" evidence="5">
    <location>
        <begin position="10"/>
        <end position="15"/>
    </location>
    <ligand>
        <name>ATP</name>
        <dbReference type="ChEBI" id="CHEBI:30616"/>
    </ligand>
</feature>
<dbReference type="HAMAP" id="MF_00376">
    <property type="entry name" value="Dephospho_CoA_kinase"/>
    <property type="match status" value="1"/>
</dbReference>
<dbReference type="UniPathway" id="UPA00241">
    <property type="reaction ID" value="UER00356"/>
</dbReference>
<dbReference type="PANTHER" id="PTHR10695">
    <property type="entry name" value="DEPHOSPHO-COA KINASE-RELATED"/>
    <property type="match status" value="1"/>
</dbReference>
<dbReference type="GO" id="GO:0005524">
    <property type="term" value="F:ATP binding"/>
    <property type="evidence" value="ECO:0007669"/>
    <property type="project" value="UniProtKB-UniRule"/>
</dbReference>
<keyword evidence="8" id="KW-1185">Reference proteome</keyword>
<dbReference type="AlphaFoldDB" id="I0WFS1"/>
<dbReference type="Gene3D" id="3.40.50.300">
    <property type="entry name" value="P-loop containing nucleotide triphosphate hydrolases"/>
    <property type="match status" value="1"/>
</dbReference>
<organism evidence="7 8">
    <name type="scientific">Imtechella halotolerans K1</name>
    <dbReference type="NCBI Taxonomy" id="946077"/>
    <lineage>
        <taxon>Bacteria</taxon>
        <taxon>Pseudomonadati</taxon>
        <taxon>Bacteroidota</taxon>
        <taxon>Flavobacteriia</taxon>
        <taxon>Flavobacteriales</taxon>
        <taxon>Flavobacteriaceae</taxon>
        <taxon>Imtechella</taxon>
    </lineage>
</organism>
<evidence type="ECO:0000256" key="5">
    <source>
        <dbReference type="HAMAP-Rule" id="MF_00376"/>
    </source>
</evidence>
<comment type="function">
    <text evidence="5">Catalyzes the phosphorylation of the 3'-hydroxyl group of dephosphocoenzyme A to form coenzyme A.</text>
</comment>
<keyword evidence="5" id="KW-0963">Cytoplasm</keyword>
<evidence type="ECO:0000256" key="3">
    <source>
        <dbReference type="ARBA" id="ARBA00022840"/>
    </source>
</evidence>
<dbReference type="GO" id="GO:0005737">
    <property type="term" value="C:cytoplasm"/>
    <property type="evidence" value="ECO:0007669"/>
    <property type="project" value="UniProtKB-SubCell"/>
</dbReference>
<dbReference type="Pfam" id="PF01121">
    <property type="entry name" value="CoaE"/>
    <property type="match status" value="1"/>
</dbReference>
<dbReference type="STRING" id="946077.W5A_06695"/>
<evidence type="ECO:0000313" key="8">
    <source>
        <dbReference type="Proteomes" id="UP000005938"/>
    </source>
</evidence>
<comment type="caution">
    <text evidence="7">The sequence shown here is derived from an EMBL/GenBank/DDBJ whole genome shotgun (WGS) entry which is preliminary data.</text>
</comment>
<comment type="pathway">
    <text evidence="5">Cofactor biosynthesis; coenzyme A biosynthesis; CoA from (R)-pantothenate: step 5/5.</text>
</comment>
<dbReference type="SUPFAM" id="SSF52540">
    <property type="entry name" value="P-loop containing nucleoside triphosphate hydrolases"/>
    <property type="match status" value="1"/>
</dbReference>
<dbReference type="OrthoDB" id="9812943at2"/>
<proteinExistence type="inferred from homology"/>
<dbReference type="InterPro" id="IPR001977">
    <property type="entry name" value="Depp_CoAkinase"/>
</dbReference>
<dbReference type="RefSeq" id="WP_008238719.1">
    <property type="nucleotide sequence ID" value="NZ_AJJU01000006.1"/>
</dbReference>
<protein>
    <recommendedName>
        <fullName evidence="5 6">Dephospho-CoA kinase</fullName>
        <ecNumber evidence="5 6">2.7.1.24</ecNumber>
    </recommendedName>
    <alternativeName>
        <fullName evidence="5">Dephosphocoenzyme A kinase</fullName>
    </alternativeName>
</protein>
<comment type="similarity">
    <text evidence="1 5">Belongs to the CoaE family.</text>
</comment>
<dbReference type="eggNOG" id="COG0237">
    <property type="taxonomic scope" value="Bacteria"/>
</dbReference>
<keyword evidence="3 5" id="KW-0067">ATP-binding</keyword>
<dbReference type="GO" id="GO:0015937">
    <property type="term" value="P:coenzyme A biosynthetic process"/>
    <property type="evidence" value="ECO:0007669"/>
    <property type="project" value="UniProtKB-UniRule"/>
</dbReference>
<sequence length="196" mass="21977">MIVGLTGGIGSGKTTVARMFANLGVPVYIADKEAADLMETSSEIRTEIIKLLGEQAYNGTLPNRAFIADNVFVNSDKLARLNAIIHPRVQQHFLDWVRGQKAPYVIKEAAILFESGSYKNCDKIITVTAPLEVRIHRVVSRDGVTQQAVESRINHQWDESKKVALSDYVIENILIENTEKEVEDIHRKLLLLSETY</sequence>
<keyword evidence="2 5" id="KW-0547">Nucleotide-binding</keyword>
<gene>
    <name evidence="5" type="primary">coaE</name>
    <name evidence="7" type="ORF">W5A_06695</name>
</gene>
<dbReference type="PANTHER" id="PTHR10695:SF46">
    <property type="entry name" value="BIFUNCTIONAL COENZYME A SYNTHASE-RELATED"/>
    <property type="match status" value="1"/>
</dbReference>
<dbReference type="GO" id="GO:0004140">
    <property type="term" value="F:dephospho-CoA kinase activity"/>
    <property type="evidence" value="ECO:0007669"/>
    <property type="project" value="UniProtKB-UniRule"/>
</dbReference>
<dbReference type="PATRIC" id="fig|946077.3.peg.1356"/>
<evidence type="ECO:0000256" key="6">
    <source>
        <dbReference type="NCBIfam" id="TIGR00152"/>
    </source>
</evidence>
<evidence type="ECO:0000256" key="1">
    <source>
        <dbReference type="ARBA" id="ARBA00009018"/>
    </source>
</evidence>
<dbReference type="CDD" id="cd02022">
    <property type="entry name" value="DPCK"/>
    <property type="match status" value="1"/>
</dbReference>